<keyword evidence="7" id="KW-1185">Reference proteome</keyword>
<dbReference type="PRINTS" id="PR00455">
    <property type="entry name" value="HTHTETR"/>
</dbReference>
<dbReference type="InterPro" id="IPR009057">
    <property type="entry name" value="Homeodomain-like_sf"/>
</dbReference>
<organism evidence="6 7">
    <name type="scientific">Brevibacillus brevis</name>
    <name type="common">Bacillus brevis</name>
    <dbReference type="NCBI Taxonomy" id="1393"/>
    <lineage>
        <taxon>Bacteria</taxon>
        <taxon>Bacillati</taxon>
        <taxon>Bacillota</taxon>
        <taxon>Bacilli</taxon>
        <taxon>Bacillales</taxon>
        <taxon>Paenibacillaceae</taxon>
        <taxon>Brevibacillus</taxon>
    </lineage>
</organism>
<proteinExistence type="predicted"/>
<accession>A0ABY9T775</accession>
<keyword evidence="1" id="KW-0805">Transcription regulation</keyword>
<dbReference type="Proteomes" id="UP001256827">
    <property type="component" value="Chromosome"/>
</dbReference>
<evidence type="ECO:0000256" key="3">
    <source>
        <dbReference type="ARBA" id="ARBA00023163"/>
    </source>
</evidence>
<dbReference type="InterPro" id="IPR036271">
    <property type="entry name" value="Tet_transcr_reg_TetR-rel_C_sf"/>
</dbReference>
<keyword evidence="2 4" id="KW-0238">DNA-binding</keyword>
<dbReference type="EMBL" id="CP134050">
    <property type="protein sequence ID" value="WNC15961.1"/>
    <property type="molecule type" value="Genomic_DNA"/>
</dbReference>
<dbReference type="RefSeq" id="WP_310770208.1">
    <property type="nucleotide sequence ID" value="NZ_CP134050.1"/>
</dbReference>
<feature type="DNA-binding region" description="H-T-H motif" evidence="4">
    <location>
        <begin position="37"/>
        <end position="56"/>
    </location>
</feature>
<feature type="domain" description="HTH tetR-type" evidence="5">
    <location>
        <begin position="14"/>
        <end position="74"/>
    </location>
</feature>
<dbReference type="SUPFAM" id="SSF48498">
    <property type="entry name" value="Tetracyclin repressor-like, C-terminal domain"/>
    <property type="match status" value="1"/>
</dbReference>
<dbReference type="PANTHER" id="PTHR30055:SF234">
    <property type="entry name" value="HTH-TYPE TRANSCRIPTIONAL REGULATOR BETI"/>
    <property type="match status" value="1"/>
</dbReference>
<evidence type="ECO:0000256" key="2">
    <source>
        <dbReference type="ARBA" id="ARBA00023125"/>
    </source>
</evidence>
<dbReference type="SUPFAM" id="SSF46689">
    <property type="entry name" value="Homeodomain-like"/>
    <property type="match status" value="1"/>
</dbReference>
<evidence type="ECO:0000259" key="5">
    <source>
        <dbReference type="PROSITE" id="PS50977"/>
    </source>
</evidence>
<evidence type="ECO:0000313" key="6">
    <source>
        <dbReference type="EMBL" id="WNC15961.1"/>
    </source>
</evidence>
<gene>
    <name evidence="6" type="ORF">RGB73_06490</name>
</gene>
<dbReference type="Gene3D" id="1.10.357.10">
    <property type="entry name" value="Tetracycline Repressor, domain 2"/>
    <property type="match status" value="1"/>
</dbReference>
<keyword evidence="3" id="KW-0804">Transcription</keyword>
<dbReference type="PROSITE" id="PS50977">
    <property type="entry name" value="HTH_TETR_2"/>
    <property type="match status" value="1"/>
</dbReference>
<sequence length="198" mass="22101">MAPLNEEQLHQIRDERRDQIMGAAIKVFAHRGIAGTKMSMIAAEAGISHGLLYHYFKSKEELLTKLVEEAMAGAEDAISSIYRLPGTPLEKIRAFSMEMLDESGAPYFMLIHQVRTSDGVPEKVKELIAHYNMDRFIEYMLPLFVEGQQAGEILPGDPAELISAYLSVLSALMVLNVQALGGYRMPKVDMLLRMIACL</sequence>
<evidence type="ECO:0000256" key="1">
    <source>
        <dbReference type="ARBA" id="ARBA00023015"/>
    </source>
</evidence>
<dbReference type="InterPro" id="IPR050109">
    <property type="entry name" value="HTH-type_TetR-like_transc_reg"/>
</dbReference>
<dbReference type="InterPro" id="IPR001647">
    <property type="entry name" value="HTH_TetR"/>
</dbReference>
<evidence type="ECO:0000313" key="7">
    <source>
        <dbReference type="Proteomes" id="UP001256827"/>
    </source>
</evidence>
<evidence type="ECO:0000256" key="4">
    <source>
        <dbReference type="PROSITE-ProRule" id="PRU00335"/>
    </source>
</evidence>
<reference evidence="6 7" key="1">
    <citation type="submission" date="2023-09" db="EMBL/GenBank/DDBJ databases">
        <title>Complete Genome and Methylome dissection of Bacillus brevis NEB573 original source of BbsI restriction endonuclease.</title>
        <authorList>
            <person name="Fomenkov A."/>
            <person name="Roberts R.D."/>
        </authorList>
    </citation>
    <scope>NUCLEOTIDE SEQUENCE [LARGE SCALE GENOMIC DNA]</scope>
    <source>
        <strain evidence="6 7">NEB573</strain>
    </source>
</reference>
<dbReference type="Pfam" id="PF00440">
    <property type="entry name" value="TetR_N"/>
    <property type="match status" value="1"/>
</dbReference>
<dbReference type="PANTHER" id="PTHR30055">
    <property type="entry name" value="HTH-TYPE TRANSCRIPTIONAL REGULATOR RUTR"/>
    <property type="match status" value="1"/>
</dbReference>
<name>A0ABY9T775_BREBE</name>
<protein>
    <submittedName>
        <fullName evidence="6">TetR/AcrR family transcriptional regulator</fullName>
    </submittedName>
</protein>